<comment type="subcellular location">
    <subcellularLocation>
        <location evidence="1">Membrane</location>
        <topology evidence="1">Single-pass membrane protein</topology>
    </subcellularLocation>
</comment>
<dbReference type="InterPro" id="IPR006260">
    <property type="entry name" value="TonB/TolA_C"/>
</dbReference>
<evidence type="ECO:0000256" key="3">
    <source>
        <dbReference type="ARBA" id="ARBA00022989"/>
    </source>
</evidence>
<dbReference type="SUPFAM" id="SSF74653">
    <property type="entry name" value="TolA/TonB C-terminal domain"/>
    <property type="match status" value="1"/>
</dbReference>
<dbReference type="Gene3D" id="3.30.2420.10">
    <property type="entry name" value="TonB"/>
    <property type="match status" value="1"/>
</dbReference>
<keyword evidence="5" id="KW-0732">Signal</keyword>
<dbReference type="EMBL" id="CP013970">
    <property type="protein sequence ID" value="AXF76042.1"/>
    <property type="molecule type" value="Genomic_DNA"/>
</dbReference>
<reference evidence="6 7" key="1">
    <citation type="submission" date="2016-01" db="EMBL/GenBank/DDBJ databases">
        <authorList>
            <person name="Oliw E.H."/>
        </authorList>
    </citation>
    <scope>NUCLEOTIDE SEQUENCE [LARGE SCALE GENOMIC DNA]</scope>
    <source>
        <strain evidence="6 7">MDcuke</strain>
    </source>
</reference>
<evidence type="ECO:0000256" key="1">
    <source>
        <dbReference type="ARBA" id="ARBA00004167"/>
    </source>
</evidence>
<dbReference type="NCBIfam" id="TIGR01352">
    <property type="entry name" value="tonB_Cterm"/>
    <property type="match status" value="1"/>
</dbReference>
<dbReference type="GO" id="GO:0016020">
    <property type="term" value="C:membrane"/>
    <property type="evidence" value="ECO:0007669"/>
    <property type="project" value="UniProtKB-SubCell"/>
</dbReference>
<evidence type="ECO:0000313" key="7">
    <source>
        <dbReference type="Proteomes" id="UP000264980"/>
    </source>
</evidence>
<feature type="chain" id="PRO_5016872023" evidence="5">
    <location>
        <begin position="24"/>
        <end position="89"/>
    </location>
</feature>
<protein>
    <submittedName>
        <fullName evidence="6">TonB family protein</fullName>
    </submittedName>
</protein>
<sequence length="89" mass="9645">MKKIKTLVLLGALVCSAPGLAYAGKGAPEQNYVHVICDIDANGRVSNVRVTDRYLTYKASDAVKKQVRSIRFEPGDPKKDIAIRVKTGG</sequence>
<evidence type="ECO:0000256" key="4">
    <source>
        <dbReference type="ARBA" id="ARBA00023136"/>
    </source>
</evidence>
<dbReference type="Proteomes" id="UP000264980">
    <property type="component" value="Chromosome"/>
</dbReference>
<evidence type="ECO:0000313" key="6">
    <source>
        <dbReference type="EMBL" id="AXF76042.1"/>
    </source>
</evidence>
<feature type="signal peptide" evidence="5">
    <location>
        <begin position="1"/>
        <end position="23"/>
    </location>
</feature>
<keyword evidence="2" id="KW-0812">Transmembrane</keyword>
<proteinExistence type="predicted"/>
<evidence type="ECO:0000256" key="5">
    <source>
        <dbReference type="SAM" id="SignalP"/>
    </source>
</evidence>
<keyword evidence="4" id="KW-0472">Membrane</keyword>
<name>A0A345CRH5_9GAMM</name>
<organism evidence="6 7">
    <name type="scientific">Erwinia tracheiphila</name>
    <dbReference type="NCBI Taxonomy" id="65700"/>
    <lineage>
        <taxon>Bacteria</taxon>
        <taxon>Pseudomonadati</taxon>
        <taxon>Pseudomonadota</taxon>
        <taxon>Gammaproteobacteria</taxon>
        <taxon>Enterobacterales</taxon>
        <taxon>Erwiniaceae</taxon>
        <taxon>Erwinia</taxon>
    </lineage>
</organism>
<gene>
    <name evidence="6" type="ORF">AV903_08285</name>
</gene>
<evidence type="ECO:0000256" key="2">
    <source>
        <dbReference type="ARBA" id="ARBA00022692"/>
    </source>
</evidence>
<dbReference type="RefSeq" id="WP_233481613.1">
    <property type="nucleotide sequence ID" value="NZ_CP013970.1"/>
</dbReference>
<keyword evidence="3" id="KW-1133">Transmembrane helix</keyword>
<accession>A0A345CRH5</accession>
<dbReference type="AlphaFoldDB" id="A0A345CRH5"/>